<sequence length="202" mass="22394">MYTSGSTGTPKGVVGTRTGALNRLQWMWETYPFDAGKECGIRVTKLSFVDSVWEILGFLLNAIPLVHMEHELCRESGRSSSPPGHVILDNSDAFLHVVHRFHVTRFTTIPSILEMLLHSKHASRRLCEALASLHYVLVSGETFPVNLAMRATTVLSNVMFLNLFGSTEVSGDVTWFEIHAPLAVDDVATWKEHGVPIGRVGH</sequence>
<dbReference type="InterPro" id="IPR000873">
    <property type="entry name" value="AMP-dep_synth/lig_dom"/>
</dbReference>
<dbReference type="InterPro" id="IPR042099">
    <property type="entry name" value="ANL_N_sf"/>
</dbReference>
<reference evidence="3" key="1">
    <citation type="journal article" date="2010" name="Genome Biol.">
        <title>Genome sequence of the necrotrophic plant pathogen Pythium ultimum reveals original pathogenicity mechanisms and effector repertoire.</title>
        <authorList>
            <person name="Levesque C.A."/>
            <person name="Brouwer H."/>
            <person name="Cano L."/>
            <person name="Hamilton J.P."/>
            <person name="Holt C."/>
            <person name="Huitema E."/>
            <person name="Raffaele S."/>
            <person name="Robideau G.P."/>
            <person name="Thines M."/>
            <person name="Win J."/>
            <person name="Zerillo M.M."/>
            <person name="Beakes G.W."/>
            <person name="Boore J.L."/>
            <person name="Busam D."/>
            <person name="Dumas B."/>
            <person name="Ferriera S."/>
            <person name="Fuerstenberg S.I."/>
            <person name="Gachon C.M."/>
            <person name="Gaulin E."/>
            <person name="Govers F."/>
            <person name="Grenville-Briggs L."/>
            <person name="Horner N."/>
            <person name="Hostetler J."/>
            <person name="Jiang R.H."/>
            <person name="Johnson J."/>
            <person name="Krajaejun T."/>
            <person name="Lin H."/>
            <person name="Meijer H.J."/>
            <person name="Moore B."/>
            <person name="Morris P."/>
            <person name="Phuntmart V."/>
            <person name="Puiu D."/>
            <person name="Shetty J."/>
            <person name="Stajich J.E."/>
            <person name="Tripathy S."/>
            <person name="Wawra S."/>
            <person name="van West P."/>
            <person name="Whitty B.R."/>
            <person name="Coutinho P.M."/>
            <person name="Henrissat B."/>
            <person name="Martin F."/>
            <person name="Thomas P.D."/>
            <person name="Tyler B.M."/>
            <person name="De Vries R.P."/>
            <person name="Kamoun S."/>
            <person name="Yandell M."/>
            <person name="Tisserat N."/>
            <person name="Buell C.R."/>
        </authorList>
    </citation>
    <scope>NUCLEOTIDE SEQUENCE</scope>
    <source>
        <strain evidence="3">DAOM:BR144</strain>
    </source>
</reference>
<dbReference type="VEuPathDB" id="FungiDB:PYU1_G014738"/>
<dbReference type="OMA" id="HMEHELC"/>
<evidence type="ECO:0000259" key="1">
    <source>
        <dbReference type="Pfam" id="PF00501"/>
    </source>
</evidence>
<dbReference type="eggNOG" id="KOG1178">
    <property type="taxonomic scope" value="Eukaryota"/>
</dbReference>
<dbReference type="InterPro" id="IPR052091">
    <property type="entry name" value="Beta-ala_Activ/Resist"/>
</dbReference>
<feature type="domain" description="AMP-dependent synthetase/ligase" evidence="1">
    <location>
        <begin position="1"/>
        <end position="183"/>
    </location>
</feature>
<dbReference type="SUPFAM" id="SSF56801">
    <property type="entry name" value="Acetyl-CoA synthetase-like"/>
    <property type="match status" value="1"/>
</dbReference>
<dbReference type="Gene3D" id="3.40.50.12780">
    <property type="entry name" value="N-terminal domain of ligase-like"/>
    <property type="match status" value="1"/>
</dbReference>
<dbReference type="GO" id="GO:0043041">
    <property type="term" value="P:amino acid activation for nonribosomal peptide biosynthetic process"/>
    <property type="evidence" value="ECO:0007669"/>
    <property type="project" value="TreeGrafter"/>
</dbReference>
<accession>K3XC20</accession>
<dbReference type="PANTHER" id="PTHR44394">
    <property type="entry name" value="BETA-ALANINE-ACTIVATING ENZYME"/>
    <property type="match status" value="1"/>
</dbReference>
<protein>
    <recommendedName>
        <fullName evidence="1">AMP-dependent synthetase/ligase domain-containing protein</fullName>
    </recommendedName>
</protein>
<dbReference type="Pfam" id="PF00501">
    <property type="entry name" value="AMP-binding"/>
    <property type="match status" value="1"/>
</dbReference>
<dbReference type="EMBL" id="ADOS01001599">
    <property type="status" value="NOT_ANNOTATED_CDS"/>
    <property type="molecule type" value="Genomic_DNA"/>
</dbReference>
<organism evidence="2 3">
    <name type="scientific">Globisporangium ultimum (strain ATCC 200006 / CBS 805.95 / DAOM BR144)</name>
    <name type="common">Pythium ultimum</name>
    <dbReference type="NCBI Taxonomy" id="431595"/>
    <lineage>
        <taxon>Eukaryota</taxon>
        <taxon>Sar</taxon>
        <taxon>Stramenopiles</taxon>
        <taxon>Oomycota</taxon>
        <taxon>Peronosporomycetes</taxon>
        <taxon>Pythiales</taxon>
        <taxon>Pythiaceae</taxon>
        <taxon>Globisporangium</taxon>
    </lineage>
</organism>
<reference evidence="2" key="3">
    <citation type="submission" date="2015-02" db="UniProtKB">
        <authorList>
            <consortium name="EnsemblProtists"/>
        </authorList>
    </citation>
    <scope>IDENTIFICATION</scope>
    <source>
        <strain evidence="2">DAOM BR144</strain>
    </source>
</reference>
<keyword evidence="3" id="KW-1185">Reference proteome</keyword>
<reference evidence="3" key="2">
    <citation type="submission" date="2010-04" db="EMBL/GenBank/DDBJ databases">
        <authorList>
            <person name="Buell R."/>
            <person name="Hamilton J."/>
            <person name="Hostetler J."/>
        </authorList>
    </citation>
    <scope>NUCLEOTIDE SEQUENCE [LARGE SCALE GENOMIC DNA]</scope>
    <source>
        <strain evidence="3">DAOM:BR144</strain>
    </source>
</reference>
<evidence type="ECO:0000313" key="3">
    <source>
        <dbReference type="Proteomes" id="UP000019132"/>
    </source>
</evidence>
<name>K3XC20_GLOUD</name>
<dbReference type="Proteomes" id="UP000019132">
    <property type="component" value="Unassembled WGS sequence"/>
</dbReference>
<dbReference type="AlphaFoldDB" id="K3XC20"/>
<evidence type="ECO:0000313" key="2">
    <source>
        <dbReference type="EnsemblProtists" id="PYU1_T014769"/>
    </source>
</evidence>
<dbReference type="HOGENOM" id="CLU_1357835_0_0_1"/>
<dbReference type="STRING" id="431595.K3XC20"/>
<dbReference type="InParanoid" id="K3XC20"/>
<proteinExistence type="predicted"/>
<dbReference type="EnsemblProtists" id="PYU1_T014769">
    <property type="protein sequence ID" value="PYU1_T014769"/>
    <property type="gene ID" value="PYU1_G014738"/>
</dbReference>
<dbReference type="PANTHER" id="PTHR44394:SF1">
    <property type="entry name" value="BETA-ALANINE-ACTIVATING ENZYME"/>
    <property type="match status" value="1"/>
</dbReference>